<dbReference type="InterPro" id="IPR006016">
    <property type="entry name" value="UspA"/>
</dbReference>
<keyword evidence="5" id="KW-1185">Reference proteome</keyword>
<dbReference type="PRINTS" id="PR01438">
    <property type="entry name" value="UNVRSLSTRESS"/>
</dbReference>
<dbReference type="Gene3D" id="1.20.120.520">
    <property type="entry name" value="nmb1532 protein domain like"/>
    <property type="match status" value="1"/>
</dbReference>
<comment type="similarity">
    <text evidence="1">Belongs to the universal stress protein A family.</text>
</comment>
<feature type="domain" description="UspA" evidence="2">
    <location>
        <begin position="1"/>
        <end position="145"/>
    </location>
</feature>
<dbReference type="CDD" id="cd00293">
    <property type="entry name" value="USP-like"/>
    <property type="match status" value="1"/>
</dbReference>
<sequence>MYRHLLVPIDNTDLSTVTVGRAVEFARTLGARITFFHAAADHAASLRGDAEIVRLTSPDDYSYNFEGRARELLTKAESAARACGVPCASSTTVSDSPYEAIIAAARGEGCDLIFMASHGRRTTLGMMLGSQTLKVLINSEIPVLVSAMADPPAPAQAIATIRDEHRSLAAVLHAWLHALAPAADGTLTPDPALMKAMVHYIREFPVALHHPKEEEYLFRKLRERTSAVNPELDELERQHDRDQQMVADLEVAVDEYIAGKKPAEKLEKLVAAYANFMWEHMGREEGVILPEAQRYLTEADWSEINAAFSENRDPRFGGETDAEFKHLFSRIVNLAETDTATKRG</sequence>
<evidence type="ECO:0000259" key="2">
    <source>
        <dbReference type="Pfam" id="PF00582"/>
    </source>
</evidence>
<protein>
    <submittedName>
        <fullName evidence="4">Universal stress protein UspA</fullName>
    </submittedName>
</protein>
<dbReference type="Gene3D" id="3.40.50.620">
    <property type="entry name" value="HUPs"/>
    <property type="match status" value="1"/>
</dbReference>
<organism evidence="4 5">
    <name type="scientific">Dechloromonas denitrificans</name>
    <dbReference type="NCBI Taxonomy" id="281362"/>
    <lineage>
        <taxon>Bacteria</taxon>
        <taxon>Pseudomonadati</taxon>
        <taxon>Pseudomonadota</taxon>
        <taxon>Betaproteobacteria</taxon>
        <taxon>Rhodocyclales</taxon>
        <taxon>Azonexaceae</taxon>
        <taxon>Dechloromonas</taxon>
    </lineage>
</organism>
<accession>A0A133XN57</accession>
<dbReference type="CDD" id="cd12108">
    <property type="entry name" value="Hr-like"/>
    <property type="match status" value="1"/>
</dbReference>
<dbReference type="PANTHER" id="PTHR46268:SF15">
    <property type="entry name" value="UNIVERSAL STRESS PROTEIN HP_0031"/>
    <property type="match status" value="1"/>
</dbReference>
<evidence type="ECO:0000259" key="3">
    <source>
        <dbReference type="Pfam" id="PF01814"/>
    </source>
</evidence>
<gene>
    <name evidence="4" type="ORF">AT959_01340</name>
</gene>
<dbReference type="Pfam" id="PF01814">
    <property type="entry name" value="Hemerythrin"/>
    <property type="match status" value="1"/>
</dbReference>
<evidence type="ECO:0000256" key="1">
    <source>
        <dbReference type="ARBA" id="ARBA00008791"/>
    </source>
</evidence>
<evidence type="ECO:0000313" key="4">
    <source>
        <dbReference type="EMBL" id="KXB32367.1"/>
    </source>
</evidence>
<feature type="domain" description="Hemerythrin-like" evidence="3">
    <location>
        <begin position="157"/>
        <end position="291"/>
    </location>
</feature>
<name>A0A133XN57_9RHOO</name>
<evidence type="ECO:0000313" key="5">
    <source>
        <dbReference type="Proteomes" id="UP000070186"/>
    </source>
</evidence>
<comment type="caution">
    <text evidence="4">The sequence shown here is derived from an EMBL/GenBank/DDBJ whole genome shotgun (WGS) entry which is preliminary data.</text>
</comment>
<dbReference type="AlphaFoldDB" id="A0A133XN57"/>
<dbReference type="RefSeq" id="WP_066879783.1">
    <property type="nucleotide sequence ID" value="NZ_LODL01000005.1"/>
</dbReference>
<dbReference type="PANTHER" id="PTHR46268">
    <property type="entry name" value="STRESS RESPONSE PROTEIN NHAX"/>
    <property type="match status" value="1"/>
</dbReference>
<dbReference type="EMBL" id="LODL01000005">
    <property type="protein sequence ID" value="KXB32367.1"/>
    <property type="molecule type" value="Genomic_DNA"/>
</dbReference>
<dbReference type="STRING" id="281362.AT959_01340"/>
<proteinExistence type="inferred from homology"/>
<dbReference type="InterPro" id="IPR006015">
    <property type="entry name" value="Universal_stress_UspA"/>
</dbReference>
<dbReference type="InterPro" id="IPR014729">
    <property type="entry name" value="Rossmann-like_a/b/a_fold"/>
</dbReference>
<reference evidence="4 5" key="1">
    <citation type="submission" date="2015-12" db="EMBL/GenBank/DDBJ databases">
        <title>Nitrous oxide reduction kinetics distinguish bacteria harboring typical versus atypical NosZ.</title>
        <authorList>
            <person name="Yoon S."/>
            <person name="Nissen S."/>
            <person name="Park D."/>
            <person name="Sanford R.A."/>
            <person name="Loeffler F.E."/>
        </authorList>
    </citation>
    <scope>NUCLEOTIDE SEQUENCE [LARGE SCALE GENOMIC DNA]</scope>
    <source>
        <strain evidence="4 5">ATCC BAA-841</strain>
    </source>
</reference>
<dbReference type="Proteomes" id="UP000070186">
    <property type="component" value="Unassembled WGS sequence"/>
</dbReference>
<dbReference type="Pfam" id="PF00582">
    <property type="entry name" value="Usp"/>
    <property type="match status" value="1"/>
</dbReference>
<dbReference type="InterPro" id="IPR012312">
    <property type="entry name" value="Hemerythrin-like"/>
</dbReference>
<dbReference type="SUPFAM" id="SSF52402">
    <property type="entry name" value="Adenine nucleotide alpha hydrolases-like"/>
    <property type="match status" value="1"/>
</dbReference>